<feature type="transmembrane region" description="Helical" evidence="1">
    <location>
        <begin position="7"/>
        <end position="26"/>
    </location>
</feature>
<reference evidence="2" key="1">
    <citation type="submission" date="2018-02" db="EMBL/GenBank/DDBJ databases">
        <authorList>
            <person name="Cohen D.B."/>
            <person name="Kent A.D."/>
        </authorList>
    </citation>
    <scope>NUCLEOTIDE SEQUENCE</scope>
</reference>
<sequence>MAFWYRTGILFGGKLLWGSMVVIEVGGRPGMLLVLMALGFGSVLGVGGILSAEAFPELFGIASIRNASVADLMRFTNGVITWDLSFIRSVQDWELESLRGLCRGVFWVYWIDGKVDLGGIEIWGFGGLCCTV</sequence>
<name>A0A2N9F2Y0_FAGSY</name>
<feature type="transmembrane region" description="Helical" evidence="1">
    <location>
        <begin position="32"/>
        <end position="55"/>
    </location>
</feature>
<accession>A0A2N9F2Y0</accession>
<organism evidence="2">
    <name type="scientific">Fagus sylvatica</name>
    <name type="common">Beechnut</name>
    <dbReference type="NCBI Taxonomy" id="28930"/>
    <lineage>
        <taxon>Eukaryota</taxon>
        <taxon>Viridiplantae</taxon>
        <taxon>Streptophyta</taxon>
        <taxon>Embryophyta</taxon>
        <taxon>Tracheophyta</taxon>
        <taxon>Spermatophyta</taxon>
        <taxon>Magnoliopsida</taxon>
        <taxon>eudicotyledons</taxon>
        <taxon>Gunneridae</taxon>
        <taxon>Pentapetalae</taxon>
        <taxon>rosids</taxon>
        <taxon>fabids</taxon>
        <taxon>Fagales</taxon>
        <taxon>Fagaceae</taxon>
        <taxon>Fagus</taxon>
    </lineage>
</organism>
<protein>
    <submittedName>
        <fullName evidence="2">Uncharacterized protein</fullName>
    </submittedName>
</protein>
<evidence type="ECO:0000313" key="2">
    <source>
        <dbReference type="EMBL" id="SPC85327.1"/>
    </source>
</evidence>
<proteinExistence type="predicted"/>
<gene>
    <name evidence="2" type="ORF">FSB_LOCUS13209</name>
</gene>
<keyword evidence="1" id="KW-1133">Transmembrane helix</keyword>
<dbReference type="EMBL" id="OIVN01000775">
    <property type="protein sequence ID" value="SPC85327.1"/>
    <property type="molecule type" value="Genomic_DNA"/>
</dbReference>
<keyword evidence="1" id="KW-0812">Transmembrane</keyword>
<dbReference type="AlphaFoldDB" id="A0A2N9F2Y0"/>
<keyword evidence="1" id="KW-0472">Membrane</keyword>
<evidence type="ECO:0000256" key="1">
    <source>
        <dbReference type="SAM" id="Phobius"/>
    </source>
</evidence>